<dbReference type="RefSeq" id="WP_095608420.1">
    <property type="nucleotide sequence ID" value="NZ_LMVN01000011.1"/>
</dbReference>
<evidence type="ECO:0000313" key="2">
    <source>
        <dbReference type="EMBL" id="PWL08148.1"/>
    </source>
</evidence>
<dbReference type="Proteomes" id="UP000246004">
    <property type="component" value="Unassembled WGS sequence"/>
</dbReference>
<dbReference type="Proteomes" id="UP000217528">
    <property type="component" value="Unassembled WGS sequence"/>
</dbReference>
<protein>
    <submittedName>
        <fullName evidence="1">Uncharacterized protein</fullName>
    </submittedName>
</protein>
<keyword evidence="3" id="KW-1185">Reference proteome</keyword>
<reference evidence="2 4" key="1">
    <citation type="submission" date="2016-04" db="EMBL/GenBank/DDBJ databases">
        <title>Genome sequence of Methanosphaera cuniculi DSM 4103.</title>
        <authorList>
            <person name="Poehlein A."/>
            <person name="Seedorf H."/>
            <person name="Daniel R."/>
        </authorList>
    </citation>
    <scope>NUCLEOTIDE SEQUENCE [LARGE SCALE GENOMIC DNA]</scope>
    <source>
        <strain evidence="2 4">DSM 4103</strain>
    </source>
</reference>
<accession>A0A2A2HE06</accession>
<organism evidence="1 3">
    <name type="scientific">Methanosphaera cuniculi</name>
    <dbReference type="NCBI Taxonomy" id="1077256"/>
    <lineage>
        <taxon>Archaea</taxon>
        <taxon>Methanobacteriati</taxon>
        <taxon>Methanobacteriota</taxon>
        <taxon>Methanomada group</taxon>
        <taxon>Methanobacteria</taxon>
        <taxon>Methanobacteriales</taxon>
        <taxon>Methanobacteriaceae</taxon>
        <taxon>Methanosphaera</taxon>
    </lineage>
</organism>
<comment type="caution">
    <text evidence="1">The sequence shown here is derived from an EMBL/GenBank/DDBJ whole genome shotgun (WGS) entry which is preliminary data.</text>
</comment>
<proteinExistence type="predicted"/>
<reference evidence="1 3" key="2">
    <citation type="journal article" date="2017" name="BMC Genomics">
        <title>Genomic analysis of methanogenic archaea reveals a shift towards energy conservation.</title>
        <authorList>
            <person name="Gilmore S.P."/>
            <person name="Henske J.K."/>
            <person name="Sexton J.A."/>
            <person name="Solomon K.V."/>
            <person name="Seppala S."/>
            <person name="Yoo J.I."/>
            <person name="Huyett L.M."/>
            <person name="Pressman A."/>
            <person name="Cogan J.Z."/>
            <person name="Kivenson V."/>
            <person name="Peng X."/>
            <person name="Tan Y."/>
            <person name="Valentine D.L."/>
            <person name="O'Malley M.A."/>
        </authorList>
    </citation>
    <scope>NUCLEOTIDE SEQUENCE [LARGE SCALE GENOMIC DNA]</scope>
    <source>
        <strain evidence="1 3">1R-7</strain>
    </source>
</reference>
<dbReference type="EMBL" id="LWMS01000031">
    <property type="protein sequence ID" value="PWL08148.1"/>
    <property type="molecule type" value="Genomic_DNA"/>
</dbReference>
<name>A0A2A2HE06_9EURY</name>
<evidence type="ECO:0000313" key="3">
    <source>
        <dbReference type="Proteomes" id="UP000217528"/>
    </source>
</evidence>
<evidence type="ECO:0000313" key="4">
    <source>
        <dbReference type="Proteomes" id="UP000246004"/>
    </source>
</evidence>
<evidence type="ECO:0000313" key="1">
    <source>
        <dbReference type="EMBL" id="PAV07536.1"/>
    </source>
</evidence>
<dbReference type="EMBL" id="LMVN01000011">
    <property type="protein sequence ID" value="PAV07536.1"/>
    <property type="molecule type" value="Genomic_DNA"/>
</dbReference>
<dbReference type="AlphaFoldDB" id="A0A2A2HE06"/>
<gene>
    <name evidence="1" type="ORF">ASJ82_07620</name>
    <name evidence="2" type="ORF">MSCUN_10790</name>
</gene>
<sequence length="81" mass="9923">MKCEVHELYKNKHVEFSPNPYIKVKHKIRIESEKYILSKLDRNGDERIYLITDSLENIHNAIDELENINWNYFMWQIKKQS</sequence>